<keyword evidence="1" id="KW-0645">Protease</keyword>
<keyword evidence="6" id="KW-0378">Hydrolase</keyword>
<evidence type="ECO:0000256" key="4">
    <source>
        <dbReference type="ARBA" id="ARBA00022722"/>
    </source>
</evidence>
<dbReference type="FunFam" id="3.10.10.10:FF:000007">
    <property type="entry name" value="Retrovirus-related Pol polyprotein from transposon 17.6-like Protein"/>
    <property type="match status" value="1"/>
</dbReference>
<dbReference type="GO" id="GO:0006508">
    <property type="term" value="P:proteolysis"/>
    <property type="evidence" value="ECO:0007669"/>
    <property type="project" value="UniProtKB-KW"/>
</dbReference>
<dbReference type="InterPro" id="IPR053134">
    <property type="entry name" value="RNA-dir_DNA_polymerase"/>
</dbReference>
<evidence type="ECO:0000256" key="6">
    <source>
        <dbReference type="ARBA" id="ARBA00022801"/>
    </source>
</evidence>
<evidence type="ECO:0000256" key="7">
    <source>
        <dbReference type="ARBA" id="ARBA00022918"/>
    </source>
</evidence>
<dbReference type="EMBL" id="AMPZ03000008">
    <property type="protein sequence ID" value="KAH9579475.1"/>
    <property type="molecule type" value="Genomic_DNA"/>
</dbReference>
<dbReference type="Gene3D" id="3.10.10.10">
    <property type="entry name" value="HIV Type 1 Reverse Transcriptase, subunit A, domain 1"/>
    <property type="match status" value="1"/>
</dbReference>
<reference evidence="9" key="4">
    <citation type="journal article" date="2022" name="PLoS Pathog.">
        <title>Chromosome-level genome of Schistosoma haematobium underpins genome-wide explorations of molecular variation.</title>
        <authorList>
            <person name="Stroehlein A.J."/>
            <person name="Korhonen P.K."/>
            <person name="Lee V.V."/>
            <person name="Ralph S.A."/>
            <person name="Mentink-Kane M."/>
            <person name="You H."/>
            <person name="McManus D.P."/>
            <person name="Tchuente L.T."/>
            <person name="Stothard J.R."/>
            <person name="Kaur P."/>
            <person name="Dudchenko O."/>
            <person name="Aiden E.L."/>
            <person name="Yang B."/>
            <person name="Yang H."/>
            <person name="Emery A.M."/>
            <person name="Webster B.L."/>
            <person name="Brindley P.J."/>
            <person name="Rollinson D."/>
            <person name="Chang B.C.H."/>
            <person name="Gasser R.B."/>
            <person name="Young N.D."/>
        </authorList>
    </citation>
    <scope>NUCLEOTIDE SEQUENCE</scope>
</reference>
<protein>
    <submittedName>
        <fullName evidence="9">Transposon Ty3-G Gag-Pol polyprotein</fullName>
    </submittedName>
</protein>
<evidence type="ECO:0000313" key="9">
    <source>
        <dbReference type="EMBL" id="KAH9579475.1"/>
    </source>
</evidence>
<dbReference type="GO" id="GO:0004519">
    <property type="term" value="F:endonuclease activity"/>
    <property type="evidence" value="ECO:0007669"/>
    <property type="project" value="UniProtKB-KW"/>
</dbReference>
<dbReference type="InterPro" id="IPR043502">
    <property type="entry name" value="DNA/RNA_pol_sf"/>
</dbReference>
<keyword evidence="5" id="KW-0255">Endonuclease</keyword>
<dbReference type="SUPFAM" id="SSF56672">
    <property type="entry name" value="DNA/RNA polymerases"/>
    <property type="match status" value="1"/>
</dbReference>
<dbReference type="GO" id="GO:0008233">
    <property type="term" value="F:peptidase activity"/>
    <property type="evidence" value="ECO:0007669"/>
    <property type="project" value="UniProtKB-KW"/>
</dbReference>
<evidence type="ECO:0000256" key="5">
    <source>
        <dbReference type="ARBA" id="ARBA00022759"/>
    </source>
</evidence>
<keyword evidence="3" id="KW-0548">Nucleotidyltransferase</keyword>
<evidence type="ECO:0000313" key="10">
    <source>
        <dbReference type="Proteomes" id="UP000471633"/>
    </source>
</evidence>
<proteinExistence type="predicted"/>
<dbReference type="PANTHER" id="PTHR24559">
    <property type="entry name" value="TRANSPOSON TY3-I GAG-POL POLYPROTEIN"/>
    <property type="match status" value="1"/>
</dbReference>
<reference evidence="9" key="1">
    <citation type="journal article" date="2012" name="Nat. Genet.">
        <title>Whole-genome sequence of Schistosoma haematobium.</title>
        <authorList>
            <person name="Young N.D."/>
            <person name="Jex A.R."/>
            <person name="Li B."/>
            <person name="Liu S."/>
            <person name="Yang L."/>
            <person name="Xiong Z."/>
            <person name="Li Y."/>
            <person name="Cantacessi C."/>
            <person name="Hall R.S."/>
            <person name="Xu X."/>
            <person name="Chen F."/>
            <person name="Wu X."/>
            <person name="Zerlotini A."/>
            <person name="Oliveira G."/>
            <person name="Hofmann A."/>
            <person name="Zhang G."/>
            <person name="Fang X."/>
            <person name="Kang Y."/>
            <person name="Campbell B.E."/>
            <person name="Loukas A."/>
            <person name="Ranganathan S."/>
            <person name="Rollinson D."/>
            <person name="Rinaldi G."/>
            <person name="Brindley P.J."/>
            <person name="Yang H."/>
            <person name="Wang J."/>
            <person name="Wang J."/>
            <person name="Gasser R.B."/>
        </authorList>
    </citation>
    <scope>NUCLEOTIDE SEQUENCE</scope>
</reference>
<sequence length="248" mass="28671">MKPVNNVFNDILSEYECITKSDYQKECNSHQVQHHIITTGPPISARARRLPPSKLQVAKIEFEHMMQLGIIRPSNSPWASPLHMVLKKDPDWRPCGDYRRLNNQTIPDKYPIPHIHDFSLNLHGKCIFSKLDLVRAYHQIPMAPEDIEKTAIITPFGLFEFLRMPFGLKNPAQTFQRFINNVTRVLDFVFAYIDDVLIASSSLGEHIQHIQILFDRFKKHGVVINPSRCNDVLSHHNSNDTNKFRLPA</sequence>
<name>A0A922IHR3_SCHHA</name>
<dbReference type="Proteomes" id="UP000471633">
    <property type="component" value="Unassembled WGS sequence"/>
</dbReference>
<keyword evidence="10" id="KW-1185">Reference proteome</keyword>
<comment type="caution">
    <text evidence="9">The sequence shown here is derived from an EMBL/GenBank/DDBJ whole genome shotgun (WGS) entry which is preliminary data.</text>
</comment>
<evidence type="ECO:0000259" key="8">
    <source>
        <dbReference type="PROSITE" id="PS50878"/>
    </source>
</evidence>
<dbReference type="Pfam" id="PF00078">
    <property type="entry name" value="RVT_1"/>
    <property type="match status" value="1"/>
</dbReference>
<evidence type="ECO:0000256" key="3">
    <source>
        <dbReference type="ARBA" id="ARBA00022695"/>
    </source>
</evidence>
<dbReference type="AlphaFoldDB" id="A0A922IHR3"/>
<dbReference type="KEGG" id="shx:MS3_00000775"/>
<feature type="domain" description="Reverse transcriptase" evidence="8">
    <location>
        <begin position="66"/>
        <end position="248"/>
    </location>
</feature>
<dbReference type="PANTHER" id="PTHR24559:SF444">
    <property type="entry name" value="REVERSE TRANSCRIPTASE DOMAIN-CONTAINING PROTEIN"/>
    <property type="match status" value="1"/>
</dbReference>
<evidence type="ECO:0000256" key="2">
    <source>
        <dbReference type="ARBA" id="ARBA00022679"/>
    </source>
</evidence>
<dbReference type="CDD" id="cd01647">
    <property type="entry name" value="RT_LTR"/>
    <property type="match status" value="1"/>
</dbReference>
<reference evidence="9" key="3">
    <citation type="submission" date="2021-06" db="EMBL/GenBank/DDBJ databases">
        <title>Chromosome-level genome assembly for S. haematobium.</title>
        <authorList>
            <person name="Stroehlein A.J."/>
        </authorList>
    </citation>
    <scope>NUCLEOTIDE SEQUENCE</scope>
</reference>
<dbReference type="CTD" id="75576511"/>
<dbReference type="GO" id="GO:0003964">
    <property type="term" value="F:RNA-directed DNA polymerase activity"/>
    <property type="evidence" value="ECO:0007669"/>
    <property type="project" value="UniProtKB-KW"/>
</dbReference>
<evidence type="ECO:0000256" key="1">
    <source>
        <dbReference type="ARBA" id="ARBA00022670"/>
    </source>
</evidence>
<dbReference type="InterPro" id="IPR000477">
    <property type="entry name" value="RT_dom"/>
</dbReference>
<dbReference type="Gene3D" id="3.30.70.270">
    <property type="match status" value="1"/>
</dbReference>
<keyword evidence="7" id="KW-0695">RNA-directed DNA polymerase</keyword>
<dbReference type="PROSITE" id="PS50878">
    <property type="entry name" value="RT_POL"/>
    <property type="match status" value="1"/>
</dbReference>
<dbReference type="InterPro" id="IPR043128">
    <property type="entry name" value="Rev_trsase/Diguanyl_cyclase"/>
</dbReference>
<gene>
    <name evidence="9" type="primary">TY3BG_4</name>
    <name evidence="9" type="ORF">MS3_00000775</name>
</gene>
<accession>A0A922IHR3</accession>
<organism evidence="9 10">
    <name type="scientific">Schistosoma haematobium</name>
    <name type="common">Blood fluke</name>
    <dbReference type="NCBI Taxonomy" id="6185"/>
    <lineage>
        <taxon>Eukaryota</taxon>
        <taxon>Metazoa</taxon>
        <taxon>Spiralia</taxon>
        <taxon>Lophotrochozoa</taxon>
        <taxon>Platyhelminthes</taxon>
        <taxon>Trematoda</taxon>
        <taxon>Digenea</taxon>
        <taxon>Strigeidida</taxon>
        <taxon>Schistosomatoidea</taxon>
        <taxon>Schistosomatidae</taxon>
        <taxon>Schistosoma</taxon>
    </lineage>
</organism>
<keyword evidence="4" id="KW-0540">Nuclease</keyword>
<reference evidence="9" key="2">
    <citation type="journal article" date="2019" name="Gigascience">
        <title>High-quality Schistosoma haematobium genome achieved by single-molecule and long-range sequencing.</title>
        <authorList>
            <person name="Stroehlein A.J."/>
            <person name="Korhonen P.K."/>
            <person name="Chong T.M."/>
            <person name="Lim Y.L."/>
            <person name="Chan K.G."/>
            <person name="Webster B."/>
            <person name="Rollinson D."/>
            <person name="Brindley P.J."/>
            <person name="Gasser R.B."/>
            <person name="Young N.D."/>
        </authorList>
    </citation>
    <scope>NUCLEOTIDE SEQUENCE</scope>
</reference>
<dbReference type="RefSeq" id="XP_051064438.1">
    <property type="nucleotide sequence ID" value="XM_051208416.1"/>
</dbReference>
<dbReference type="GeneID" id="75576511"/>
<keyword evidence="2" id="KW-0808">Transferase</keyword>